<dbReference type="AlphaFoldDB" id="A0A3N0UVG2"/>
<accession>A0A3N0UVG2</accession>
<name>A0A3N0UVG2_9PROT</name>
<comment type="caution">
    <text evidence="2">The sequence shown here is derived from an EMBL/GenBank/DDBJ whole genome shotgun (WGS) entry which is preliminary data.</text>
</comment>
<comment type="similarity">
    <text evidence="1">Belongs to the UPF0751 family.</text>
</comment>
<dbReference type="Proteomes" id="UP000275137">
    <property type="component" value="Unassembled WGS sequence"/>
</dbReference>
<dbReference type="Pfam" id="PF10087">
    <property type="entry name" value="DUF2325"/>
    <property type="match status" value="1"/>
</dbReference>
<evidence type="ECO:0000256" key="1">
    <source>
        <dbReference type="ARBA" id="ARBA00007189"/>
    </source>
</evidence>
<dbReference type="InterPro" id="IPR016772">
    <property type="entry name" value="UCP020408"/>
</dbReference>
<organism evidence="2 3">
    <name type="scientific">Pseudomethylobacillus aquaticus</name>
    <dbReference type="NCBI Taxonomy" id="2676064"/>
    <lineage>
        <taxon>Bacteria</taxon>
        <taxon>Pseudomonadati</taxon>
        <taxon>Pseudomonadota</taxon>
        <taxon>Betaproteobacteria</taxon>
        <taxon>Nitrosomonadales</taxon>
        <taxon>Methylophilaceae</taxon>
        <taxon>Pseudomethylobacillus</taxon>
    </lineage>
</organism>
<protein>
    <submittedName>
        <fullName evidence="2">DUF2325 domain-containing protein</fullName>
    </submittedName>
</protein>
<evidence type="ECO:0000313" key="2">
    <source>
        <dbReference type="EMBL" id="ROH84492.1"/>
    </source>
</evidence>
<evidence type="ECO:0000313" key="3">
    <source>
        <dbReference type="Proteomes" id="UP000275137"/>
    </source>
</evidence>
<proteinExistence type="inferred from homology"/>
<gene>
    <name evidence="2" type="ORF">ED236_11250</name>
</gene>
<dbReference type="EMBL" id="RJVP01000007">
    <property type="protein sequence ID" value="ROH84492.1"/>
    <property type="molecule type" value="Genomic_DNA"/>
</dbReference>
<keyword evidence="3" id="KW-1185">Reference proteome</keyword>
<sequence length="117" mass="13168">MSSALVIGGDQIGSIRQVLQQQGIQHVHHWTGRKVGDAKRVIPHDTELVVMVTDWLSHNFMHKIKQDVSKRKLRVVYTRNGSARLRTQLQASGEVAMEVACRCLMHIRSLFGSGSRP</sequence>
<dbReference type="RefSeq" id="WP_123238084.1">
    <property type="nucleotide sequence ID" value="NZ_RJVP01000007.1"/>
</dbReference>
<reference evidence="2 3" key="1">
    <citation type="submission" date="2018-10" db="EMBL/GenBank/DDBJ databases">
        <authorList>
            <person name="Chen W.-M."/>
        </authorList>
    </citation>
    <scope>NUCLEOTIDE SEQUENCE [LARGE SCALE GENOMIC DNA]</scope>
    <source>
        <strain evidence="2 3">H-5</strain>
    </source>
</reference>